<evidence type="ECO:0000313" key="2">
    <source>
        <dbReference type="EMBL" id="MCT4334731.1"/>
    </source>
</evidence>
<keyword evidence="3" id="KW-1185">Reference proteome</keyword>
<protein>
    <submittedName>
        <fullName evidence="2">Uncharacterized protein</fullName>
    </submittedName>
</protein>
<comment type="caution">
    <text evidence="2">The sequence shown here is derived from an EMBL/GenBank/DDBJ whole genome shotgun (WGS) entry which is preliminary data.</text>
</comment>
<feature type="region of interest" description="Disordered" evidence="1">
    <location>
        <begin position="55"/>
        <end position="77"/>
    </location>
</feature>
<sequence>MMKHIWIGFSLVALALAVGGWLWLRDVTALQFSTPQPEQAADPETAAVMERVRQEQAEALAEDTAPSTEEPQTEDLE</sequence>
<gene>
    <name evidence="2" type="ORF">MU516_17935</name>
</gene>
<evidence type="ECO:0000256" key="1">
    <source>
        <dbReference type="SAM" id="MobiDB-lite"/>
    </source>
</evidence>
<evidence type="ECO:0000313" key="3">
    <source>
        <dbReference type="Proteomes" id="UP001320702"/>
    </source>
</evidence>
<dbReference type="RefSeq" id="WP_260278610.1">
    <property type="nucleotide sequence ID" value="NZ_JANAVZ010000017.1"/>
</dbReference>
<name>A0ABT2KED0_9RHOB</name>
<dbReference type="EMBL" id="JANAVZ010000017">
    <property type="protein sequence ID" value="MCT4334731.1"/>
    <property type="molecule type" value="Genomic_DNA"/>
</dbReference>
<dbReference type="Proteomes" id="UP001320702">
    <property type="component" value="Unassembled WGS sequence"/>
</dbReference>
<reference evidence="2 3" key="1">
    <citation type="submission" date="2022-04" db="EMBL/GenBank/DDBJ databases">
        <title>Paracoccus sp. YLB-12 draft genome sequence.</title>
        <authorList>
            <person name="Yu L."/>
        </authorList>
    </citation>
    <scope>NUCLEOTIDE SEQUENCE [LARGE SCALE GENOMIC DNA]</scope>
    <source>
        <strain evidence="2 3">YLB-12</strain>
    </source>
</reference>
<organism evidence="2 3">
    <name type="scientific">Paracoccus maritimus</name>
    <dbReference type="NCBI Taxonomy" id="2933292"/>
    <lineage>
        <taxon>Bacteria</taxon>
        <taxon>Pseudomonadati</taxon>
        <taxon>Pseudomonadota</taxon>
        <taxon>Alphaproteobacteria</taxon>
        <taxon>Rhodobacterales</taxon>
        <taxon>Paracoccaceae</taxon>
        <taxon>Paracoccus</taxon>
    </lineage>
</organism>
<proteinExistence type="predicted"/>
<accession>A0ABT2KED0</accession>